<dbReference type="SUPFAM" id="SSF47203">
    <property type="entry name" value="Acyl-CoA dehydrogenase C-terminal domain-like"/>
    <property type="match status" value="1"/>
</dbReference>
<keyword evidence="7" id="KW-0560">Oxidoreductase</keyword>
<dbReference type="GO" id="GO:0046872">
    <property type="term" value="F:metal ion binding"/>
    <property type="evidence" value="ECO:0007669"/>
    <property type="project" value="UniProtKB-KW"/>
</dbReference>
<dbReference type="InterPro" id="IPR013786">
    <property type="entry name" value="AcylCoA_DH/ox_N"/>
</dbReference>
<dbReference type="PROSITE" id="PS50255">
    <property type="entry name" value="CYTOCHROME_B5_2"/>
    <property type="match status" value="1"/>
</dbReference>
<comment type="cofactor">
    <cofactor evidence="1">
        <name>FAD</name>
        <dbReference type="ChEBI" id="CHEBI:57692"/>
    </cofactor>
</comment>
<dbReference type="AlphaFoldDB" id="A0A9W9LI74"/>
<dbReference type="InterPro" id="IPR009075">
    <property type="entry name" value="AcylCo_DH/oxidase_C"/>
</dbReference>
<dbReference type="InterPro" id="IPR009100">
    <property type="entry name" value="AcylCoA_DH/oxidase_NM_dom_sf"/>
</dbReference>
<comment type="similarity">
    <text evidence="2">Belongs to the acyl-CoA dehydrogenase family.</text>
</comment>
<dbReference type="SUPFAM" id="SSF56645">
    <property type="entry name" value="Acyl-CoA dehydrogenase NM domain-like"/>
    <property type="match status" value="1"/>
</dbReference>
<evidence type="ECO:0000256" key="3">
    <source>
        <dbReference type="ARBA" id="ARBA00022617"/>
    </source>
</evidence>
<dbReference type="InterPro" id="IPR006089">
    <property type="entry name" value="Acyl-CoA_DH_CS"/>
</dbReference>
<evidence type="ECO:0000259" key="9">
    <source>
        <dbReference type="PROSITE" id="PS50255"/>
    </source>
</evidence>
<dbReference type="Proteomes" id="UP001149163">
    <property type="component" value="Unassembled WGS sequence"/>
</dbReference>
<reference evidence="10" key="2">
    <citation type="journal article" date="2023" name="IMA Fungus">
        <title>Comparative genomic study of the Penicillium genus elucidates a diverse pangenome and 15 lateral gene transfer events.</title>
        <authorList>
            <person name="Petersen C."/>
            <person name="Sorensen T."/>
            <person name="Nielsen M.R."/>
            <person name="Sondergaard T.E."/>
            <person name="Sorensen J.L."/>
            <person name="Fitzpatrick D.A."/>
            <person name="Frisvad J.C."/>
            <person name="Nielsen K.L."/>
        </authorList>
    </citation>
    <scope>NUCLEOTIDE SEQUENCE</scope>
    <source>
        <strain evidence="10">IBT 26290</strain>
    </source>
</reference>
<dbReference type="FunFam" id="3.10.120.10:FF:000007">
    <property type="entry name" value="Sulfite oxidase, mitochondrial"/>
    <property type="match status" value="1"/>
</dbReference>
<dbReference type="SUPFAM" id="SSF55856">
    <property type="entry name" value="Cytochrome b5-like heme/steroid binding domain"/>
    <property type="match status" value="1"/>
</dbReference>
<dbReference type="InterPro" id="IPR036400">
    <property type="entry name" value="Cyt_B5-like_heme/steroid_sf"/>
</dbReference>
<organism evidence="10 11">
    <name type="scientific">Penicillium canariense</name>
    <dbReference type="NCBI Taxonomy" id="189055"/>
    <lineage>
        <taxon>Eukaryota</taxon>
        <taxon>Fungi</taxon>
        <taxon>Dikarya</taxon>
        <taxon>Ascomycota</taxon>
        <taxon>Pezizomycotina</taxon>
        <taxon>Eurotiomycetes</taxon>
        <taxon>Eurotiomycetidae</taxon>
        <taxon>Eurotiales</taxon>
        <taxon>Aspergillaceae</taxon>
        <taxon>Penicillium</taxon>
    </lineage>
</organism>
<dbReference type="InterPro" id="IPR037069">
    <property type="entry name" value="AcylCoA_DH/ox_N_sf"/>
</dbReference>
<dbReference type="GO" id="GO:0005737">
    <property type="term" value="C:cytoplasm"/>
    <property type="evidence" value="ECO:0007669"/>
    <property type="project" value="TreeGrafter"/>
</dbReference>
<dbReference type="Pfam" id="PF02770">
    <property type="entry name" value="Acyl-CoA_dh_M"/>
    <property type="match status" value="1"/>
</dbReference>
<dbReference type="EMBL" id="JAPQKN010000004">
    <property type="protein sequence ID" value="KAJ5159467.1"/>
    <property type="molecule type" value="Genomic_DNA"/>
</dbReference>
<keyword evidence="4" id="KW-0285">Flavoprotein</keyword>
<gene>
    <name evidence="10" type="ORF">N7482_006471</name>
</gene>
<evidence type="ECO:0000256" key="2">
    <source>
        <dbReference type="ARBA" id="ARBA00009347"/>
    </source>
</evidence>
<dbReference type="InterPro" id="IPR036250">
    <property type="entry name" value="AcylCo_DH-like_C"/>
</dbReference>
<keyword evidence="3" id="KW-0349">Heme</keyword>
<dbReference type="Pfam" id="PF02771">
    <property type="entry name" value="Acyl-CoA_dh_N"/>
    <property type="match status" value="1"/>
</dbReference>
<dbReference type="GO" id="GO:0050660">
    <property type="term" value="F:flavin adenine dinucleotide binding"/>
    <property type="evidence" value="ECO:0007669"/>
    <property type="project" value="InterPro"/>
</dbReference>
<feature type="domain" description="Cytochrome b5 heme-binding" evidence="9">
    <location>
        <begin position="3"/>
        <end position="79"/>
    </location>
</feature>
<dbReference type="GeneID" id="81427772"/>
<evidence type="ECO:0000256" key="6">
    <source>
        <dbReference type="ARBA" id="ARBA00022827"/>
    </source>
</evidence>
<evidence type="ECO:0000313" key="11">
    <source>
        <dbReference type="Proteomes" id="UP001149163"/>
    </source>
</evidence>
<name>A0A9W9LI74_9EURO</name>
<dbReference type="Pfam" id="PF00441">
    <property type="entry name" value="Acyl-CoA_dh_1"/>
    <property type="match status" value="1"/>
</dbReference>
<keyword evidence="6" id="KW-0274">FAD</keyword>
<dbReference type="InterPro" id="IPR001199">
    <property type="entry name" value="Cyt_B5-like_heme/steroid-bd"/>
</dbReference>
<proteinExistence type="inferred from homology"/>
<accession>A0A9W9LI74</accession>
<dbReference type="InterPro" id="IPR006091">
    <property type="entry name" value="Acyl-CoA_Oxase/DH_mid-dom"/>
</dbReference>
<dbReference type="PROSITE" id="PS00072">
    <property type="entry name" value="ACYL_COA_DH_1"/>
    <property type="match status" value="1"/>
</dbReference>
<dbReference type="Gene3D" id="1.10.540.10">
    <property type="entry name" value="Acyl-CoA dehydrogenase/oxidase, N-terminal domain"/>
    <property type="match status" value="1"/>
</dbReference>
<evidence type="ECO:0000313" key="10">
    <source>
        <dbReference type="EMBL" id="KAJ5159467.1"/>
    </source>
</evidence>
<dbReference type="InterPro" id="IPR050741">
    <property type="entry name" value="Acyl-CoA_dehydrogenase"/>
</dbReference>
<dbReference type="InterPro" id="IPR046373">
    <property type="entry name" value="Acyl-CoA_Oxase/DH_mid-dom_sf"/>
</dbReference>
<evidence type="ECO:0000256" key="5">
    <source>
        <dbReference type="ARBA" id="ARBA00022723"/>
    </source>
</evidence>
<sequence length="513" mass="57178">MPAQTLTRAEVAKHNTEDSLWCIIDHRVYDLTDFVDAHPGGAVVLAQVAGQDATTEFYNLHRQEVLEKYRDQLCIGTLEGEKSEVIEPKPGALSPVPYAEPLWLRPQFKSPYFKESHRRLQKAVREFTDKYVTPEAQEKESDGTYISQELIDRMAETNVLAMRLGPGKHLHGRSLLGGVIDGKEFDYLHDMIVTQELVRANARGFQDGNMAGMAISLTAVQAWLRNTELKERVTAEVLSGQKKMCLAITEAFAGSDVAGLKTTAEKTPDGKYYIVNGTKKWITNGMFADYFVTGCKTDKGFSVLLIPRGEGVETKQIKTSYSTAAATAFVSFENVKVPVGNLLGEEHKGFIVIMSNFNHERFMMVAAVVRMSMTIVEECLKWCNQRIVFGKKLVEQPVIRQKLARMISLTESNQAWLESIAYQMCNMSYAEQSAHLGGPIGLLKSHATRSAQEIADHSTNIFGGRGITQSGMGKIIEMFHRTYKFDAILGGTEEILADLGVRQAMKKFPKAML</sequence>
<dbReference type="GO" id="GO:0033539">
    <property type="term" value="P:fatty acid beta-oxidation using acyl-CoA dehydrogenase"/>
    <property type="evidence" value="ECO:0007669"/>
    <property type="project" value="TreeGrafter"/>
</dbReference>
<dbReference type="PROSITE" id="PS00191">
    <property type="entry name" value="CYTOCHROME_B5_1"/>
    <property type="match status" value="1"/>
</dbReference>
<dbReference type="RefSeq" id="XP_056541025.1">
    <property type="nucleotide sequence ID" value="XM_056688596.1"/>
</dbReference>
<dbReference type="OrthoDB" id="2588832at2759"/>
<dbReference type="Pfam" id="PF00173">
    <property type="entry name" value="Cyt-b5"/>
    <property type="match status" value="1"/>
</dbReference>
<comment type="caution">
    <text evidence="10">The sequence shown here is derived from an EMBL/GenBank/DDBJ whole genome shotgun (WGS) entry which is preliminary data.</text>
</comment>
<dbReference type="Gene3D" id="3.10.120.10">
    <property type="entry name" value="Cytochrome b5-like heme/steroid binding domain"/>
    <property type="match status" value="1"/>
</dbReference>
<evidence type="ECO:0000256" key="8">
    <source>
        <dbReference type="ARBA" id="ARBA00023004"/>
    </source>
</evidence>
<keyword evidence="11" id="KW-1185">Reference proteome</keyword>
<dbReference type="PANTHER" id="PTHR48083">
    <property type="entry name" value="MEDIUM-CHAIN SPECIFIC ACYL-COA DEHYDROGENASE, MITOCHONDRIAL-RELATED"/>
    <property type="match status" value="1"/>
</dbReference>
<dbReference type="GO" id="GO:0020037">
    <property type="term" value="F:heme binding"/>
    <property type="evidence" value="ECO:0007669"/>
    <property type="project" value="InterPro"/>
</dbReference>
<dbReference type="PANTHER" id="PTHR48083:SF28">
    <property type="entry name" value="ACYL-COA DEHYDROGENASE FAMILY PROTEIN (AFU_ORTHOLOGUE AFUA_6G10880)-RELATED"/>
    <property type="match status" value="1"/>
</dbReference>
<dbReference type="GO" id="GO:0003995">
    <property type="term" value="F:acyl-CoA dehydrogenase activity"/>
    <property type="evidence" value="ECO:0007669"/>
    <property type="project" value="InterPro"/>
</dbReference>
<dbReference type="SMART" id="SM01117">
    <property type="entry name" value="Cyt-b5"/>
    <property type="match status" value="1"/>
</dbReference>
<dbReference type="InterPro" id="IPR018506">
    <property type="entry name" value="Cyt_B5_heme-BS"/>
</dbReference>
<dbReference type="Gene3D" id="2.40.110.10">
    <property type="entry name" value="Butyryl-CoA Dehydrogenase, subunit A, domain 2"/>
    <property type="match status" value="1"/>
</dbReference>
<keyword evidence="5" id="KW-0479">Metal-binding</keyword>
<evidence type="ECO:0000256" key="4">
    <source>
        <dbReference type="ARBA" id="ARBA00022630"/>
    </source>
</evidence>
<evidence type="ECO:0000256" key="7">
    <source>
        <dbReference type="ARBA" id="ARBA00023002"/>
    </source>
</evidence>
<protein>
    <recommendedName>
        <fullName evidence="9">Cytochrome b5 heme-binding domain-containing protein</fullName>
    </recommendedName>
</protein>
<keyword evidence="8" id="KW-0408">Iron</keyword>
<dbReference type="Gene3D" id="1.20.140.10">
    <property type="entry name" value="Butyryl-CoA Dehydrogenase, subunit A, domain 3"/>
    <property type="match status" value="1"/>
</dbReference>
<reference evidence="10" key="1">
    <citation type="submission" date="2022-11" db="EMBL/GenBank/DDBJ databases">
        <authorList>
            <person name="Petersen C."/>
        </authorList>
    </citation>
    <scope>NUCLEOTIDE SEQUENCE</scope>
    <source>
        <strain evidence="10">IBT 26290</strain>
    </source>
</reference>
<evidence type="ECO:0000256" key="1">
    <source>
        <dbReference type="ARBA" id="ARBA00001974"/>
    </source>
</evidence>